<name>A0A6A6L2N1_HEVBR</name>
<reference evidence="2 3" key="1">
    <citation type="journal article" date="2020" name="Mol. Plant">
        <title>The Chromosome-Based Rubber Tree Genome Provides New Insights into Spurge Genome Evolution and Rubber Biosynthesis.</title>
        <authorList>
            <person name="Liu J."/>
            <person name="Shi C."/>
            <person name="Shi C.C."/>
            <person name="Li W."/>
            <person name="Zhang Q.J."/>
            <person name="Zhang Y."/>
            <person name="Li K."/>
            <person name="Lu H.F."/>
            <person name="Shi C."/>
            <person name="Zhu S.T."/>
            <person name="Xiao Z.Y."/>
            <person name="Nan H."/>
            <person name="Yue Y."/>
            <person name="Zhu X.G."/>
            <person name="Wu Y."/>
            <person name="Hong X.N."/>
            <person name="Fan G.Y."/>
            <person name="Tong Y."/>
            <person name="Zhang D."/>
            <person name="Mao C.L."/>
            <person name="Liu Y.L."/>
            <person name="Hao S.J."/>
            <person name="Liu W.Q."/>
            <person name="Lv M.Q."/>
            <person name="Zhang H.B."/>
            <person name="Liu Y."/>
            <person name="Hu-Tang G.R."/>
            <person name="Wang J.P."/>
            <person name="Wang J.H."/>
            <person name="Sun Y.H."/>
            <person name="Ni S.B."/>
            <person name="Chen W.B."/>
            <person name="Zhang X.C."/>
            <person name="Jiao Y.N."/>
            <person name="Eichler E.E."/>
            <person name="Li G.H."/>
            <person name="Liu X."/>
            <person name="Gao L.Z."/>
        </authorList>
    </citation>
    <scope>NUCLEOTIDE SEQUENCE [LARGE SCALE GENOMIC DNA]</scope>
    <source>
        <strain evidence="3">cv. GT1</strain>
        <tissue evidence="2">Leaf</tissue>
    </source>
</reference>
<dbReference type="AlphaFoldDB" id="A0A6A6L2N1"/>
<feature type="compositionally biased region" description="Basic residues" evidence="1">
    <location>
        <begin position="1"/>
        <end position="13"/>
    </location>
</feature>
<organism evidence="2 3">
    <name type="scientific">Hevea brasiliensis</name>
    <name type="common">Para rubber tree</name>
    <name type="synonym">Siphonia brasiliensis</name>
    <dbReference type="NCBI Taxonomy" id="3981"/>
    <lineage>
        <taxon>Eukaryota</taxon>
        <taxon>Viridiplantae</taxon>
        <taxon>Streptophyta</taxon>
        <taxon>Embryophyta</taxon>
        <taxon>Tracheophyta</taxon>
        <taxon>Spermatophyta</taxon>
        <taxon>Magnoliopsida</taxon>
        <taxon>eudicotyledons</taxon>
        <taxon>Gunneridae</taxon>
        <taxon>Pentapetalae</taxon>
        <taxon>rosids</taxon>
        <taxon>fabids</taxon>
        <taxon>Malpighiales</taxon>
        <taxon>Euphorbiaceae</taxon>
        <taxon>Crotonoideae</taxon>
        <taxon>Micrandreae</taxon>
        <taxon>Hevea</taxon>
    </lineage>
</organism>
<proteinExistence type="predicted"/>
<evidence type="ECO:0000313" key="3">
    <source>
        <dbReference type="Proteomes" id="UP000467840"/>
    </source>
</evidence>
<accession>A0A6A6L2N1</accession>
<sequence length="131" mass="14377">MTRGICKSKKHNRNSCPLKAPQTEVPQLRASQHKSRGSNVQSIVNRPNVAKQVNVGVGRGTSSIPARGRGQHRRGSQVTMGKGTPRTNIRNLGSIREKLGRATSKFIPNHRSESQVKNAVEMSRDLGFKAK</sequence>
<comment type="caution">
    <text evidence="2">The sequence shown here is derived from an EMBL/GenBank/DDBJ whole genome shotgun (WGS) entry which is preliminary data.</text>
</comment>
<dbReference type="EMBL" id="JAAGAX010000013">
    <property type="protein sequence ID" value="KAF2294645.1"/>
    <property type="molecule type" value="Genomic_DNA"/>
</dbReference>
<protein>
    <submittedName>
        <fullName evidence="2">Uncharacterized protein</fullName>
    </submittedName>
</protein>
<evidence type="ECO:0000313" key="2">
    <source>
        <dbReference type="EMBL" id="KAF2294645.1"/>
    </source>
</evidence>
<feature type="region of interest" description="Disordered" evidence="1">
    <location>
        <begin position="1"/>
        <end position="89"/>
    </location>
</feature>
<dbReference type="Proteomes" id="UP000467840">
    <property type="component" value="Chromosome 7"/>
</dbReference>
<evidence type="ECO:0000256" key="1">
    <source>
        <dbReference type="SAM" id="MobiDB-lite"/>
    </source>
</evidence>
<gene>
    <name evidence="2" type="ORF">GH714_014099</name>
</gene>
<keyword evidence="3" id="KW-1185">Reference proteome</keyword>